<gene>
    <name evidence="1" type="ORF">A7A08_02600</name>
</gene>
<evidence type="ECO:0000313" key="1">
    <source>
        <dbReference type="EMBL" id="ODA66477.1"/>
    </source>
</evidence>
<evidence type="ECO:0000313" key="2">
    <source>
        <dbReference type="Proteomes" id="UP000095087"/>
    </source>
</evidence>
<dbReference type="AlphaFoldDB" id="A0A1E2RW69"/>
<dbReference type="RefSeq" id="WP_280948806.1">
    <property type="nucleotide sequence ID" value="NZ_MASI01000007.1"/>
</dbReference>
<sequence>MTIVAATSTPWYHDARLVQLRQFVLYGVSSAAAWRSITGS</sequence>
<keyword evidence="2" id="KW-1185">Reference proteome</keyword>
<comment type="caution">
    <text evidence="1">The sequence shown here is derived from an EMBL/GenBank/DDBJ whole genome shotgun (WGS) entry which is preliminary data.</text>
</comment>
<accession>A0A1E2RW69</accession>
<protein>
    <submittedName>
        <fullName evidence="1">Uncharacterized protein</fullName>
    </submittedName>
</protein>
<reference evidence="1 2" key="1">
    <citation type="submission" date="2016-07" db="EMBL/GenBank/DDBJ databases">
        <title>Draft genome sequence of Methyloligella halotolerans C2T (VKM B-2706T=CCUG 61687T=DSM 25045T), a halotolerant polyhydroxybutyrate accumulating methylotroph.</title>
        <authorList>
            <person name="Vasilenko O.V."/>
            <person name="Doronina N.V."/>
            <person name="Poroshina M.N."/>
            <person name="Tarlachkov S.V."/>
            <person name="Trotsenko Y.A."/>
        </authorList>
    </citation>
    <scope>NUCLEOTIDE SEQUENCE [LARGE SCALE GENOMIC DNA]</scope>
    <source>
        <strain evidence="1 2">VKM B-2706</strain>
    </source>
</reference>
<name>A0A1E2RW69_9HYPH</name>
<proteinExistence type="predicted"/>
<dbReference type="EMBL" id="MASI01000007">
    <property type="protein sequence ID" value="ODA66477.1"/>
    <property type="molecule type" value="Genomic_DNA"/>
</dbReference>
<organism evidence="1 2">
    <name type="scientific">Methyloligella halotolerans</name>
    <dbReference type="NCBI Taxonomy" id="1177755"/>
    <lineage>
        <taxon>Bacteria</taxon>
        <taxon>Pseudomonadati</taxon>
        <taxon>Pseudomonadota</taxon>
        <taxon>Alphaproteobacteria</taxon>
        <taxon>Hyphomicrobiales</taxon>
        <taxon>Hyphomicrobiaceae</taxon>
        <taxon>Methyloligella</taxon>
    </lineage>
</organism>
<dbReference type="Proteomes" id="UP000095087">
    <property type="component" value="Unassembled WGS sequence"/>
</dbReference>